<dbReference type="AlphaFoldDB" id="I0IFN2"/>
<reference evidence="1 2" key="1">
    <citation type="submission" date="2012-02" db="EMBL/GenBank/DDBJ databases">
        <title>Complete genome sequence of Phycisphaera mikurensis NBRC 102666.</title>
        <authorList>
            <person name="Ankai A."/>
            <person name="Hosoyama A."/>
            <person name="Terui Y."/>
            <person name="Sekine M."/>
            <person name="Fukai R."/>
            <person name="Kato Y."/>
            <person name="Nakamura S."/>
            <person name="Yamada-Narita S."/>
            <person name="Kawakoshi A."/>
            <person name="Fukunaga Y."/>
            <person name="Yamazaki S."/>
            <person name="Fujita N."/>
        </authorList>
    </citation>
    <scope>NUCLEOTIDE SEQUENCE [LARGE SCALE GENOMIC DNA]</scope>
    <source>
        <strain evidence="2">NBRC 102666 / KCTC 22515 / FYK2301M01</strain>
    </source>
</reference>
<gene>
    <name evidence="1" type="ordered locus">PSMK_19110</name>
</gene>
<accession>I0IFN2</accession>
<dbReference type="RefSeq" id="WP_014437288.1">
    <property type="nucleotide sequence ID" value="NC_017080.1"/>
</dbReference>
<organism evidence="1 2">
    <name type="scientific">Phycisphaera mikurensis (strain NBRC 102666 / KCTC 22515 / FYK2301M01)</name>
    <dbReference type="NCBI Taxonomy" id="1142394"/>
    <lineage>
        <taxon>Bacteria</taxon>
        <taxon>Pseudomonadati</taxon>
        <taxon>Planctomycetota</taxon>
        <taxon>Phycisphaerae</taxon>
        <taxon>Phycisphaerales</taxon>
        <taxon>Phycisphaeraceae</taxon>
        <taxon>Phycisphaera</taxon>
    </lineage>
</organism>
<protein>
    <recommendedName>
        <fullName evidence="3">HD domain-containing protein</fullName>
    </recommendedName>
</protein>
<dbReference type="STRING" id="1142394.PSMK_19110"/>
<evidence type="ECO:0000313" key="2">
    <source>
        <dbReference type="Proteomes" id="UP000007881"/>
    </source>
</evidence>
<dbReference type="HOGENOM" id="CLU_896333_0_0_0"/>
<evidence type="ECO:0000313" key="1">
    <source>
        <dbReference type="EMBL" id="BAM04070.1"/>
    </source>
</evidence>
<keyword evidence="2" id="KW-1185">Reference proteome</keyword>
<dbReference type="Proteomes" id="UP000007881">
    <property type="component" value="Chromosome"/>
</dbReference>
<proteinExistence type="predicted"/>
<dbReference type="Gene3D" id="1.10.3210.10">
    <property type="entry name" value="Hypothetical protein af1432"/>
    <property type="match status" value="1"/>
</dbReference>
<dbReference type="SUPFAM" id="SSF109604">
    <property type="entry name" value="HD-domain/PDEase-like"/>
    <property type="match status" value="1"/>
</dbReference>
<sequence>MNVGLSNDEAEALARLAPLLRRMNGLKRVRTAGGGRRSLVDRAFADAWGRLASGATPAGVASALAGRLVAQVALAGLTPELLSAHGAADREAGAVFSAAVRGFLPSADALADAAGAHACGARPPGFVDVLMDQPRAGATHPSMPRLYLEPAESHGDHCGMTAAYAVLMSEAFGADAGVVCTIGLAHHLFNASLPDVGFAGDRLLAAHGLAERVTSAAFEKAYEQLDAPLASAVRAALRHTRRTDTPEARCFHAADVIDRTLEMAWHAESAGFVLADAVVGMNIVHEAPEQALQRRVLEAAGLWSDWGGCGTGDSV</sequence>
<name>I0IFN2_PHYMF</name>
<evidence type="ECO:0008006" key="3">
    <source>
        <dbReference type="Google" id="ProtNLM"/>
    </source>
</evidence>
<dbReference type="KEGG" id="phm:PSMK_19110"/>
<dbReference type="EMBL" id="AP012338">
    <property type="protein sequence ID" value="BAM04070.1"/>
    <property type="molecule type" value="Genomic_DNA"/>
</dbReference>
<dbReference type="OrthoDB" id="1492287at2"/>
<dbReference type="eggNOG" id="COG1896">
    <property type="taxonomic scope" value="Bacteria"/>
</dbReference>